<feature type="compositionally biased region" description="Polar residues" evidence="5">
    <location>
        <begin position="50"/>
        <end position="72"/>
    </location>
</feature>
<evidence type="ECO:0000256" key="5">
    <source>
        <dbReference type="SAM" id="MobiDB-lite"/>
    </source>
</evidence>
<dbReference type="GeneID" id="95974918"/>
<reference evidence="6 7" key="1">
    <citation type="submission" date="2024-07" db="EMBL/GenBank/DDBJ databases">
        <title>Draft sequence of the Neodothiora populina.</title>
        <authorList>
            <person name="Drown D.D."/>
            <person name="Schuette U.S."/>
            <person name="Buechlein A.B."/>
            <person name="Rusch D.R."/>
            <person name="Winton L.W."/>
            <person name="Adams G.A."/>
        </authorList>
    </citation>
    <scope>NUCLEOTIDE SEQUENCE [LARGE SCALE GENOMIC DNA]</scope>
    <source>
        <strain evidence="6 7">CPC 39397</strain>
    </source>
</reference>
<dbReference type="InterPro" id="IPR001648">
    <property type="entry name" value="Ribosomal_bS18"/>
</dbReference>
<dbReference type="SUPFAM" id="SSF46911">
    <property type="entry name" value="Ribosomal protein S18"/>
    <property type="match status" value="1"/>
</dbReference>
<evidence type="ECO:0000313" key="6">
    <source>
        <dbReference type="EMBL" id="KAL1310995.1"/>
    </source>
</evidence>
<sequence>MSLYNTTLAAARRPTQAYTKSLRLFSSSARCSEGAEGNPWTALMANMKAEQNTQNPRPRNTTQVRARPQFNQPKRADRPNSSLFAVMEDSLQKIGAANKRKESLADIQRANDRQDLERQLTRRWKSGDVYAPHDLSGVEMSKWRQSQPKGRPKRDVFDLLQINPMDHYKNFAMMSEYMTETGRIKHSRDTGLRPVNQRRLAKAVRRAIGLGLMPSVHKHPEILDMQRR</sequence>
<evidence type="ECO:0000256" key="4">
    <source>
        <dbReference type="ARBA" id="ARBA00035264"/>
    </source>
</evidence>
<evidence type="ECO:0000256" key="2">
    <source>
        <dbReference type="ARBA" id="ARBA00022980"/>
    </source>
</evidence>
<comment type="caution">
    <text evidence="6">The sequence shown here is derived from an EMBL/GenBank/DDBJ whole genome shotgun (WGS) entry which is preliminary data.</text>
</comment>
<evidence type="ECO:0000256" key="3">
    <source>
        <dbReference type="ARBA" id="ARBA00023274"/>
    </source>
</evidence>
<proteinExistence type="inferred from homology"/>
<keyword evidence="7" id="KW-1185">Reference proteome</keyword>
<gene>
    <name evidence="6" type="ORF">AAFC00_001215</name>
</gene>
<dbReference type="PANTHER" id="PTHR13479:SF40">
    <property type="entry name" value="SMALL RIBOSOMAL SUBUNIT PROTEIN BS18M"/>
    <property type="match status" value="1"/>
</dbReference>
<accession>A0ABR3PN53</accession>
<feature type="region of interest" description="Disordered" evidence="5">
    <location>
        <begin position="50"/>
        <end position="82"/>
    </location>
</feature>
<dbReference type="Proteomes" id="UP001562354">
    <property type="component" value="Unassembled WGS sequence"/>
</dbReference>
<organism evidence="6 7">
    <name type="scientific">Neodothiora populina</name>
    <dbReference type="NCBI Taxonomy" id="2781224"/>
    <lineage>
        <taxon>Eukaryota</taxon>
        <taxon>Fungi</taxon>
        <taxon>Dikarya</taxon>
        <taxon>Ascomycota</taxon>
        <taxon>Pezizomycotina</taxon>
        <taxon>Dothideomycetes</taxon>
        <taxon>Dothideomycetidae</taxon>
        <taxon>Dothideales</taxon>
        <taxon>Dothioraceae</taxon>
        <taxon>Neodothiora</taxon>
    </lineage>
</organism>
<name>A0ABR3PN53_9PEZI</name>
<dbReference type="PANTHER" id="PTHR13479">
    <property type="entry name" value="30S RIBOSOMAL PROTEIN S18"/>
    <property type="match status" value="1"/>
</dbReference>
<dbReference type="Pfam" id="PF01084">
    <property type="entry name" value="Ribosomal_S18"/>
    <property type="match status" value="1"/>
</dbReference>
<evidence type="ECO:0000256" key="1">
    <source>
        <dbReference type="ARBA" id="ARBA00005589"/>
    </source>
</evidence>
<dbReference type="InterPro" id="IPR036870">
    <property type="entry name" value="Ribosomal_bS18_sf"/>
</dbReference>
<evidence type="ECO:0000313" key="7">
    <source>
        <dbReference type="Proteomes" id="UP001562354"/>
    </source>
</evidence>
<comment type="similarity">
    <text evidence="1">Belongs to the bacterial ribosomal protein bS18 family.</text>
</comment>
<dbReference type="RefSeq" id="XP_069203844.1">
    <property type="nucleotide sequence ID" value="XM_069340375.1"/>
</dbReference>
<protein>
    <recommendedName>
        <fullName evidence="4">Small ribosomal subunit protein bS18m</fullName>
    </recommendedName>
</protein>
<keyword evidence="3" id="KW-0687">Ribonucleoprotein</keyword>
<keyword evidence="2" id="KW-0689">Ribosomal protein</keyword>
<dbReference type="Gene3D" id="4.10.640.10">
    <property type="entry name" value="Ribosomal protein S18"/>
    <property type="match status" value="1"/>
</dbReference>
<dbReference type="EMBL" id="JBFMKM010000003">
    <property type="protein sequence ID" value="KAL1310995.1"/>
    <property type="molecule type" value="Genomic_DNA"/>
</dbReference>